<proteinExistence type="predicted"/>
<organism evidence="2 3">
    <name type="scientific">Ornithinimicrobium humiphilum</name>
    <dbReference type="NCBI Taxonomy" id="125288"/>
    <lineage>
        <taxon>Bacteria</taxon>
        <taxon>Bacillati</taxon>
        <taxon>Actinomycetota</taxon>
        <taxon>Actinomycetes</taxon>
        <taxon>Micrococcales</taxon>
        <taxon>Ornithinimicrobiaceae</taxon>
        <taxon>Ornithinimicrobium</taxon>
    </lineage>
</organism>
<name>A0A543K4L7_9MICO</name>
<dbReference type="EMBL" id="VFPU01000005">
    <property type="protein sequence ID" value="TQM90023.1"/>
    <property type="molecule type" value="Genomic_DNA"/>
</dbReference>
<dbReference type="GO" id="GO:0032259">
    <property type="term" value="P:methylation"/>
    <property type="evidence" value="ECO:0007669"/>
    <property type="project" value="UniProtKB-KW"/>
</dbReference>
<keyword evidence="3" id="KW-1185">Reference proteome</keyword>
<evidence type="ECO:0000313" key="3">
    <source>
        <dbReference type="Proteomes" id="UP000315133"/>
    </source>
</evidence>
<sequence>MGNEHFDQVAESWDDDPEKVARAREIALAVLANVPVRPQARVLDYGAGTGLVTQALLPHVGPVTLADSSPGMRAVLQRKVVDGGLPADARVWDLDLELQTAPPGRFDLIVCALVMHHVRALDTVLEGLVGMLDPGGVLCIADLDAEDGSFHAHRHDFDGHHGFDRGELAGTLEQAGLEHVVVSDCTTVVKEGTTYPVFLAVGRRPEQD</sequence>
<dbReference type="PANTHER" id="PTHR43861">
    <property type="entry name" value="TRANS-ACONITATE 2-METHYLTRANSFERASE-RELATED"/>
    <property type="match status" value="1"/>
</dbReference>
<dbReference type="Pfam" id="PF13489">
    <property type="entry name" value="Methyltransf_23"/>
    <property type="match status" value="1"/>
</dbReference>
<dbReference type="RefSeq" id="WP_141821364.1">
    <property type="nucleotide sequence ID" value="NZ_BAAAIL010000005.1"/>
</dbReference>
<dbReference type="CDD" id="cd02440">
    <property type="entry name" value="AdoMet_MTases"/>
    <property type="match status" value="1"/>
</dbReference>
<accession>A0A543K4L7</accession>
<dbReference type="OrthoDB" id="9791837at2"/>
<evidence type="ECO:0000256" key="1">
    <source>
        <dbReference type="ARBA" id="ARBA00022679"/>
    </source>
</evidence>
<dbReference type="InterPro" id="IPR029063">
    <property type="entry name" value="SAM-dependent_MTases_sf"/>
</dbReference>
<dbReference type="Proteomes" id="UP000315133">
    <property type="component" value="Unassembled WGS sequence"/>
</dbReference>
<comment type="caution">
    <text evidence="2">The sequence shown here is derived from an EMBL/GenBank/DDBJ whole genome shotgun (WGS) entry which is preliminary data.</text>
</comment>
<keyword evidence="1 2" id="KW-0808">Transferase</keyword>
<gene>
    <name evidence="2" type="ORF">FB476_3275</name>
</gene>
<keyword evidence="2" id="KW-0489">Methyltransferase</keyword>
<dbReference type="Gene3D" id="3.40.50.150">
    <property type="entry name" value="Vaccinia Virus protein VP39"/>
    <property type="match status" value="1"/>
</dbReference>
<protein>
    <submittedName>
        <fullName evidence="2">Methyltransferase family protein</fullName>
    </submittedName>
</protein>
<evidence type="ECO:0000313" key="2">
    <source>
        <dbReference type="EMBL" id="TQM90023.1"/>
    </source>
</evidence>
<dbReference type="PANTHER" id="PTHR43861:SF3">
    <property type="entry name" value="PUTATIVE (AFU_ORTHOLOGUE AFUA_2G14390)-RELATED"/>
    <property type="match status" value="1"/>
</dbReference>
<dbReference type="AlphaFoldDB" id="A0A543K4L7"/>
<reference evidence="2 3" key="1">
    <citation type="submission" date="2019-06" db="EMBL/GenBank/DDBJ databases">
        <title>Sequencing the genomes of 1000 actinobacteria strains.</title>
        <authorList>
            <person name="Klenk H.-P."/>
        </authorList>
    </citation>
    <scope>NUCLEOTIDE SEQUENCE [LARGE SCALE GENOMIC DNA]</scope>
    <source>
        <strain evidence="2 3">DSM 12362</strain>
    </source>
</reference>
<dbReference type="SUPFAM" id="SSF53335">
    <property type="entry name" value="S-adenosyl-L-methionine-dependent methyltransferases"/>
    <property type="match status" value="1"/>
</dbReference>
<dbReference type="GO" id="GO:0008168">
    <property type="term" value="F:methyltransferase activity"/>
    <property type="evidence" value="ECO:0007669"/>
    <property type="project" value="UniProtKB-KW"/>
</dbReference>